<dbReference type="Pfam" id="PF00155">
    <property type="entry name" value="Aminotran_1_2"/>
    <property type="match status" value="1"/>
</dbReference>
<dbReference type="OrthoDB" id="199743at2"/>
<reference evidence="7 8" key="1">
    <citation type="submission" date="2018-10" db="EMBL/GenBank/DDBJ databases">
        <title>Aeromicrobium sp. 9W16Y-2 whole genome shotgun sequence.</title>
        <authorList>
            <person name="Li F."/>
        </authorList>
    </citation>
    <scope>NUCLEOTIDE SEQUENCE [LARGE SCALE GENOMIC DNA]</scope>
    <source>
        <strain evidence="7 8">9W16Y-2</strain>
    </source>
</reference>
<evidence type="ECO:0000259" key="6">
    <source>
        <dbReference type="PROSITE" id="PS50949"/>
    </source>
</evidence>
<name>A0A3L8PR05_9ACTN</name>
<dbReference type="Proteomes" id="UP000282515">
    <property type="component" value="Unassembled WGS sequence"/>
</dbReference>
<dbReference type="InterPro" id="IPR036390">
    <property type="entry name" value="WH_DNA-bd_sf"/>
</dbReference>
<dbReference type="GO" id="GO:0030170">
    <property type="term" value="F:pyridoxal phosphate binding"/>
    <property type="evidence" value="ECO:0007669"/>
    <property type="project" value="InterPro"/>
</dbReference>
<accession>A0A3L8PR05</accession>
<dbReference type="RefSeq" id="WP_121793199.1">
    <property type="nucleotide sequence ID" value="NZ_RDBF01000002.1"/>
</dbReference>
<dbReference type="SMART" id="SM00345">
    <property type="entry name" value="HTH_GNTR"/>
    <property type="match status" value="1"/>
</dbReference>
<evidence type="ECO:0000256" key="1">
    <source>
        <dbReference type="ARBA" id="ARBA00005384"/>
    </source>
</evidence>
<dbReference type="InterPro" id="IPR015421">
    <property type="entry name" value="PyrdxlP-dep_Trfase_major"/>
</dbReference>
<keyword evidence="3" id="KW-0805">Transcription regulation</keyword>
<proteinExistence type="inferred from homology"/>
<dbReference type="CDD" id="cd07377">
    <property type="entry name" value="WHTH_GntR"/>
    <property type="match status" value="1"/>
</dbReference>
<keyword evidence="8" id="KW-1185">Reference proteome</keyword>
<dbReference type="GO" id="GO:0003677">
    <property type="term" value="F:DNA binding"/>
    <property type="evidence" value="ECO:0007669"/>
    <property type="project" value="UniProtKB-KW"/>
</dbReference>
<dbReference type="GO" id="GO:0003700">
    <property type="term" value="F:DNA-binding transcription factor activity"/>
    <property type="evidence" value="ECO:0007669"/>
    <property type="project" value="InterPro"/>
</dbReference>
<evidence type="ECO:0000313" key="7">
    <source>
        <dbReference type="EMBL" id="RLV56898.1"/>
    </source>
</evidence>
<dbReference type="SUPFAM" id="SSF53383">
    <property type="entry name" value="PLP-dependent transferases"/>
    <property type="match status" value="1"/>
</dbReference>
<dbReference type="AlphaFoldDB" id="A0A3L8PR05"/>
<sequence>MNLSARALVTMVGQPDAAAGGPAYRQWATAIVAAILDGRLPDGTRLPSERSFAGAAGLSRTTTTRVYASLRDRGLVTSRHGSGTTVRVPVSGRAAASLLAVPEQPGVIALTSAAMTAPPELAHLVQRALDGLPSLLATNGYLPDGLPLLRERLAQRYSEQGLPTDPEQIIVTNGAQGALALLTRTLLRPGDRVLTEACSYPHAFDTLGHAGARFLPLPFGGTPWPLEDFQRLAPAARAAYLIPDFHNPTGAVMDEEHRAAIGVALRRHEVITVVDETMRDIRIDQDTPLPHLATWHRDSLTLGSASKSLWGGLRIGWLRAPRALVPRLVQARMHHDLGSSSFDQLIVAEAVAEGLLDRPPHRATIRTRRDALIDAVQRELPGWKVNRPAGGLSVWIELPRRAASALVIAAEDEGVRLTPGPRFFGAQPSAGEGWLRVPFVHDSEVLDDAVARLARAWRSLGPEAENAVRDPDAIDLIA</sequence>
<keyword evidence="4" id="KW-0238">DNA-binding</keyword>
<dbReference type="Gene3D" id="1.10.10.10">
    <property type="entry name" value="Winged helix-like DNA-binding domain superfamily/Winged helix DNA-binding domain"/>
    <property type="match status" value="1"/>
</dbReference>
<dbReference type="GO" id="GO:0008483">
    <property type="term" value="F:transaminase activity"/>
    <property type="evidence" value="ECO:0007669"/>
    <property type="project" value="UniProtKB-KW"/>
</dbReference>
<dbReference type="Pfam" id="PF00392">
    <property type="entry name" value="GntR"/>
    <property type="match status" value="1"/>
</dbReference>
<comment type="caution">
    <text evidence="7">The sequence shown here is derived from an EMBL/GenBank/DDBJ whole genome shotgun (WGS) entry which is preliminary data.</text>
</comment>
<dbReference type="InterPro" id="IPR000524">
    <property type="entry name" value="Tscrpt_reg_HTH_GntR"/>
</dbReference>
<keyword evidence="2" id="KW-0663">Pyridoxal phosphate</keyword>
<keyword evidence="7" id="KW-0808">Transferase</keyword>
<evidence type="ECO:0000256" key="4">
    <source>
        <dbReference type="ARBA" id="ARBA00023125"/>
    </source>
</evidence>
<dbReference type="InterPro" id="IPR015424">
    <property type="entry name" value="PyrdxlP-dep_Trfase"/>
</dbReference>
<evidence type="ECO:0000256" key="2">
    <source>
        <dbReference type="ARBA" id="ARBA00022898"/>
    </source>
</evidence>
<keyword evidence="5" id="KW-0804">Transcription</keyword>
<dbReference type="PANTHER" id="PTHR46577:SF1">
    <property type="entry name" value="HTH-TYPE TRANSCRIPTIONAL REGULATORY PROTEIN GABR"/>
    <property type="match status" value="1"/>
</dbReference>
<dbReference type="SUPFAM" id="SSF46785">
    <property type="entry name" value="Winged helix' DNA-binding domain"/>
    <property type="match status" value="1"/>
</dbReference>
<dbReference type="Gene3D" id="3.40.640.10">
    <property type="entry name" value="Type I PLP-dependent aspartate aminotransferase-like (Major domain)"/>
    <property type="match status" value="1"/>
</dbReference>
<dbReference type="InterPro" id="IPR051446">
    <property type="entry name" value="HTH_trans_reg/aminotransferase"/>
</dbReference>
<dbReference type="InterPro" id="IPR036388">
    <property type="entry name" value="WH-like_DNA-bd_sf"/>
</dbReference>
<protein>
    <submittedName>
        <fullName evidence="7">PLP-dependent aminotransferase family protein</fullName>
    </submittedName>
</protein>
<dbReference type="PROSITE" id="PS50949">
    <property type="entry name" value="HTH_GNTR"/>
    <property type="match status" value="1"/>
</dbReference>
<dbReference type="PANTHER" id="PTHR46577">
    <property type="entry name" value="HTH-TYPE TRANSCRIPTIONAL REGULATORY PROTEIN GABR"/>
    <property type="match status" value="1"/>
</dbReference>
<keyword evidence="7" id="KW-0032">Aminotransferase</keyword>
<evidence type="ECO:0000256" key="5">
    <source>
        <dbReference type="ARBA" id="ARBA00023163"/>
    </source>
</evidence>
<feature type="domain" description="HTH gntR-type" evidence="6">
    <location>
        <begin position="21"/>
        <end position="89"/>
    </location>
</feature>
<dbReference type="InterPro" id="IPR004839">
    <property type="entry name" value="Aminotransferase_I/II_large"/>
</dbReference>
<dbReference type="EMBL" id="RDBF01000002">
    <property type="protein sequence ID" value="RLV56898.1"/>
    <property type="molecule type" value="Genomic_DNA"/>
</dbReference>
<dbReference type="CDD" id="cd00609">
    <property type="entry name" value="AAT_like"/>
    <property type="match status" value="1"/>
</dbReference>
<gene>
    <name evidence="7" type="ORF">D9V41_03770</name>
</gene>
<evidence type="ECO:0000313" key="8">
    <source>
        <dbReference type="Proteomes" id="UP000282515"/>
    </source>
</evidence>
<evidence type="ECO:0000256" key="3">
    <source>
        <dbReference type="ARBA" id="ARBA00023015"/>
    </source>
</evidence>
<comment type="similarity">
    <text evidence="1">In the C-terminal section; belongs to the class-I pyridoxal-phosphate-dependent aminotransferase family.</text>
</comment>
<organism evidence="7 8">
    <name type="scientific">Aeromicrobium phragmitis</name>
    <dbReference type="NCBI Taxonomy" id="2478914"/>
    <lineage>
        <taxon>Bacteria</taxon>
        <taxon>Bacillati</taxon>
        <taxon>Actinomycetota</taxon>
        <taxon>Actinomycetes</taxon>
        <taxon>Propionibacteriales</taxon>
        <taxon>Nocardioidaceae</taxon>
        <taxon>Aeromicrobium</taxon>
    </lineage>
</organism>